<dbReference type="EMBL" id="LR700641">
    <property type="protein sequence ID" value="VVM13362.1"/>
    <property type="molecule type" value="Genomic_DNA"/>
</dbReference>
<keyword evidence="2" id="KW-0732">Signal</keyword>
<feature type="compositionally biased region" description="Polar residues" evidence="1">
    <location>
        <begin position="63"/>
        <end position="73"/>
    </location>
</feature>
<feature type="compositionally biased region" description="Polar residues" evidence="1">
    <location>
        <begin position="42"/>
        <end position="51"/>
    </location>
</feature>
<feature type="signal peptide" evidence="2">
    <location>
        <begin position="1"/>
        <end position="21"/>
    </location>
</feature>
<proteinExistence type="predicted"/>
<feature type="chain" id="PRO_5043433781" evidence="2">
    <location>
        <begin position="22"/>
        <end position="73"/>
    </location>
</feature>
<name>A0A5E6MQ98_PSEFL</name>
<dbReference type="AlphaFoldDB" id="A0A5E6MQ98"/>
<dbReference type="RefSeq" id="WP_034104612.1">
    <property type="nucleotide sequence ID" value="NZ_PDJB01000001.1"/>
</dbReference>
<dbReference type="KEGG" id="pfx:A7318_11085"/>
<reference evidence="3" key="1">
    <citation type="submission" date="2019-09" db="EMBL/GenBank/DDBJ databases">
        <authorList>
            <person name="Chandra G."/>
            <person name="Truman W A."/>
        </authorList>
    </citation>
    <scope>NUCLEOTIDE SEQUENCE</scope>
    <source>
        <strain evidence="3">PS683</strain>
    </source>
</reference>
<evidence type="ECO:0000256" key="1">
    <source>
        <dbReference type="SAM" id="MobiDB-lite"/>
    </source>
</evidence>
<organism evidence="3">
    <name type="scientific">Pseudomonas fluorescens</name>
    <dbReference type="NCBI Taxonomy" id="294"/>
    <lineage>
        <taxon>Bacteria</taxon>
        <taxon>Pseudomonadati</taxon>
        <taxon>Pseudomonadota</taxon>
        <taxon>Gammaproteobacteria</taxon>
        <taxon>Pseudomonadales</taxon>
        <taxon>Pseudomonadaceae</taxon>
        <taxon>Pseudomonas</taxon>
    </lineage>
</organism>
<evidence type="ECO:0000256" key="2">
    <source>
        <dbReference type="SAM" id="SignalP"/>
    </source>
</evidence>
<evidence type="ECO:0000313" key="3">
    <source>
        <dbReference type="EMBL" id="VVM13362.1"/>
    </source>
</evidence>
<feature type="region of interest" description="Disordered" evidence="1">
    <location>
        <begin position="42"/>
        <end position="73"/>
    </location>
</feature>
<sequence precursor="true">MKLSTLMLASLMTLTSAAAFAEGGSERSKEFYNNFTFMQQKTHGTAEQTAQADGKNAKKEATGLSTAEQQPNT</sequence>
<protein>
    <submittedName>
        <fullName evidence="3">Uncharacterized protein</fullName>
    </submittedName>
</protein>
<accession>A0A5E6MQ98</accession>
<gene>
    <name evidence="3" type="ORF">PS683_01656</name>
</gene>